<dbReference type="InterPro" id="IPR056798">
    <property type="entry name" value="ADH_Fe_C"/>
</dbReference>
<comment type="caution">
    <text evidence="7">The sequence shown here is derived from an EMBL/GenBank/DDBJ whole genome shotgun (WGS) entry which is preliminary data.</text>
</comment>
<dbReference type="Gene3D" id="1.20.1090.10">
    <property type="entry name" value="Dehydroquinate synthase-like - alpha domain"/>
    <property type="match status" value="1"/>
</dbReference>
<dbReference type="SUPFAM" id="SSF56796">
    <property type="entry name" value="Dehydroquinate synthase-like"/>
    <property type="match status" value="1"/>
</dbReference>
<dbReference type="PANTHER" id="PTHR11496">
    <property type="entry name" value="ALCOHOL DEHYDROGENASE"/>
    <property type="match status" value="1"/>
</dbReference>
<dbReference type="Gene3D" id="3.40.50.1970">
    <property type="match status" value="1"/>
</dbReference>
<dbReference type="OrthoDB" id="9815791at2"/>
<dbReference type="InterPro" id="IPR001670">
    <property type="entry name" value="ADH_Fe/GldA"/>
</dbReference>
<evidence type="ECO:0000313" key="7">
    <source>
        <dbReference type="EMBL" id="KQB53305.1"/>
    </source>
</evidence>
<dbReference type="STRING" id="1563157.AQS70_11045"/>
<dbReference type="InterPro" id="IPR039697">
    <property type="entry name" value="Alcohol_dehydrogenase_Fe"/>
</dbReference>
<dbReference type="CDD" id="cd08193">
    <property type="entry name" value="HVD"/>
    <property type="match status" value="1"/>
</dbReference>
<sequence>MNHEFRSVPRIICEPGALQALGEVFRGLGAQRVMLVCDPGIVSLGFAGQAQAVLQASGCEVAVFDQVTPDPSSAVVEQAASQAKAFKAQGVLGLGGGSSLDAAKLVALLCNSEQPLEQLYGTDKALGKRLPLVLMPTTSGTGSEVTWVSVITDPQNKKQAVYSPQLLPDVAILDPLLTLGLPPKVTAATGLDAMVHAIEAYTSRTRKNPISDGLATAALTLLGSNLRKVLADGNDLQARSAMLQGSLMAGMAFVNASVAAIHALAYPLGARFHIPHGHANALVMAPVIRFNRPKAQRHYAELAACVLPGQSFEDEASAAEAFVQAIESLVNDSGLQLRLSELKVDEASLPTMASEVVVGIRRLIDSNPRDMNEQDVEAIYRSVF</sequence>
<dbReference type="AlphaFoldDB" id="A0A0Q0XT01"/>
<dbReference type="PROSITE" id="PS00913">
    <property type="entry name" value="ADH_IRON_1"/>
    <property type="match status" value="1"/>
</dbReference>
<dbReference type="GO" id="GO:0046872">
    <property type="term" value="F:metal ion binding"/>
    <property type="evidence" value="ECO:0007669"/>
    <property type="project" value="InterPro"/>
</dbReference>
<comment type="similarity">
    <text evidence="2">Belongs to the iron-containing alcohol dehydrogenase family.</text>
</comment>
<dbReference type="PANTHER" id="PTHR11496:SF102">
    <property type="entry name" value="ALCOHOL DEHYDROGENASE 4"/>
    <property type="match status" value="1"/>
</dbReference>
<protein>
    <submittedName>
        <fullName evidence="7">Alcohol dehydrogenase</fullName>
    </submittedName>
</protein>
<name>A0A0Q0XT01_9PSED</name>
<organism evidence="7 8">
    <name type="scientific">Pseudomonas endophytica</name>
    <dbReference type="NCBI Taxonomy" id="1563157"/>
    <lineage>
        <taxon>Bacteria</taxon>
        <taxon>Pseudomonadati</taxon>
        <taxon>Pseudomonadota</taxon>
        <taxon>Gammaproteobacteria</taxon>
        <taxon>Pseudomonadales</taxon>
        <taxon>Pseudomonadaceae</taxon>
        <taxon>Pseudomonas</taxon>
    </lineage>
</organism>
<accession>A0A0Q0XT01</accession>
<comment type="cofactor">
    <cofactor evidence="1">
        <name>Fe cation</name>
        <dbReference type="ChEBI" id="CHEBI:24875"/>
    </cofactor>
</comment>
<keyword evidence="8" id="KW-1185">Reference proteome</keyword>
<evidence type="ECO:0000256" key="2">
    <source>
        <dbReference type="ARBA" id="ARBA00007358"/>
    </source>
</evidence>
<dbReference type="FunFam" id="1.20.1090.10:FF:000001">
    <property type="entry name" value="Aldehyde-alcohol dehydrogenase"/>
    <property type="match status" value="1"/>
</dbReference>
<keyword evidence="3" id="KW-0560">Oxidoreductase</keyword>
<evidence type="ECO:0000259" key="5">
    <source>
        <dbReference type="Pfam" id="PF00465"/>
    </source>
</evidence>
<dbReference type="GO" id="GO:0004022">
    <property type="term" value="F:alcohol dehydrogenase (NAD+) activity"/>
    <property type="evidence" value="ECO:0007669"/>
    <property type="project" value="TreeGrafter"/>
</dbReference>
<feature type="domain" description="Alcohol dehydrogenase iron-type/glycerol dehydrogenase GldA" evidence="5">
    <location>
        <begin position="10"/>
        <end position="175"/>
    </location>
</feature>
<dbReference type="FunFam" id="3.40.50.1970:FF:000003">
    <property type="entry name" value="Alcohol dehydrogenase, iron-containing"/>
    <property type="match status" value="1"/>
</dbReference>
<dbReference type="Pfam" id="PF00465">
    <property type="entry name" value="Fe-ADH"/>
    <property type="match status" value="1"/>
</dbReference>
<reference evidence="7 8" key="1">
    <citation type="submission" date="2015-10" db="EMBL/GenBank/DDBJ databases">
        <title>Pseudomonas helleri sp. nov. and Pseudomonas weihenstephanensis sp. nov., isolated from raw cows milk.</title>
        <authorList>
            <person name="Von Neubeck M."/>
            <person name="Huptas C."/>
            <person name="Wenning M."/>
            <person name="Scherer S."/>
        </authorList>
    </citation>
    <scope>NUCLEOTIDE SEQUENCE [LARGE SCALE GENOMIC DNA]</scope>
    <source>
        <strain evidence="7 8">BSTT44</strain>
    </source>
</reference>
<dbReference type="Pfam" id="PF25137">
    <property type="entry name" value="ADH_Fe_C"/>
    <property type="match status" value="1"/>
</dbReference>
<dbReference type="Proteomes" id="UP000050342">
    <property type="component" value="Unassembled WGS sequence"/>
</dbReference>
<evidence type="ECO:0000313" key="8">
    <source>
        <dbReference type="Proteomes" id="UP000050342"/>
    </source>
</evidence>
<feature type="domain" description="Fe-containing alcohol dehydrogenase-like C-terminal" evidence="6">
    <location>
        <begin position="186"/>
        <end position="383"/>
    </location>
</feature>
<dbReference type="RefSeq" id="WP_055103220.1">
    <property type="nucleotide sequence ID" value="NZ_LLWH01000171.1"/>
</dbReference>
<evidence type="ECO:0000259" key="6">
    <source>
        <dbReference type="Pfam" id="PF25137"/>
    </source>
</evidence>
<evidence type="ECO:0000256" key="4">
    <source>
        <dbReference type="ARBA" id="ARBA00023027"/>
    </source>
</evidence>
<evidence type="ECO:0000256" key="3">
    <source>
        <dbReference type="ARBA" id="ARBA00023002"/>
    </source>
</evidence>
<proteinExistence type="inferred from homology"/>
<gene>
    <name evidence="7" type="ORF">AQS70_11045</name>
</gene>
<keyword evidence="4" id="KW-0520">NAD</keyword>
<evidence type="ECO:0000256" key="1">
    <source>
        <dbReference type="ARBA" id="ARBA00001962"/>
    </source>
</evidence>
<dbReference type="EMBL" id="LLWH01000171">
    <property type="protein sequence ID" value="KQB53305.1"/>
    <property type="molecule type" value="Genomic_DNA"/>
</dbReference>
<dbReference type="InterPro" id="IPR018211">
    <property type="entry name" value="ADH_Fe_CS"/>
</dbReference>